<comment type="caution">
    <text evidence="3">The sequence shown here is derived from an EMBL/GenBank/DDBJ whole genome shotgun (WGS) entry which is preliminary data.</text>
</comment>
<dbReference type="AlphaFoldDB" id="A0A2T6K5K9"/>
<dbReference type="Gene3D" id="2.40.160.90">
    <property type="match status" value="1"/>
</dbReference>
<evidence type="ECO:0000313" key="4">
    <source>
        <dbReference type="Proteomes" id="UP000244523"/>
    </source>
</evidence>
<evidence type="ECO:0000313" key="3">
    <source>
        <dbReference type="EMBL" id="PUB09953.1"/>
    </source>
</evidence>
<dbReference type="EMBL" id="QBUD01000023">
    <property type="protein sequence ID" value="PUB09953.1"/>
    <property type="molecule type" value="Genomic_DNA"/>
</dbReference>
<keyword evidence="4" id="KW-1185">Reference proteome</keyword>
<keyword evidence="1" id="KW-0732">Signal</keyword>
<dbReference type="InterPro" id="IPR011250">
    <property type="entry name" value="OMP/PagP_B-barrel"/>
</dbReference>
<dbReference type="Proteomes" id="UP000244523">
    <property type="component" value="Unassembled WGS sequence"/>
</dbReference>
<name>A0A2T6K5K9_9RHOB</name>
<dbReference type="RefSeq" id="WP_168769557.1">
    <property type="nucleotide sequence ID" value="NZ_QBUD01000023.1"/>
</dbReference>
<feature type="chain" id="PRO_5015736696" evidence="1">
    <location>
        <begin position="19"/>
        <end position="276"/>
    </location>
</feature>
<feature type="domain" description="Transferrin-binding protein B C-lobe/N-lobe beta-barrel" evidence="2">
    <location>
        <begin position="136"/>
        <end position="275"/>
    </location>
</feature>
<proteinExistence type="predicted"/>
<dbReference type="InterPro" id="IPR001677">
    <property type="entry name" value="TbpB_B_D"/>
</dbReference>
<dbReference type="SUPFAM" id="SSF56925">
    <property type="entry name" value="OMPA-like"/>
    <property type="match status" value="1"/>
</dbReference>
<gene>
    <name evidence="3" type="ORF">C8N45_1235</name>
</gene>
<protein>
    <submittedName>
        <fullName evidence="3">Transferrin binding protein</fullName>
    </submittedName>
</protein>
<sequence>MRNTAFTFLALSSLVACGGGGGGGGGDADPSQLPRYVDLADATSTQTSGLVSHQLNPATITVALREGTFIRADNSFTLGDLAGRIDAARKTVTLDGGGTITLEDGDTSFVAMYTAEPFVGNPTVGVVGVSTEARDLPVSGSVSYAGSSQIVIIDGSALYELRGSTQAAATFQDGGGDVDITFADLNGTRSGPGDPADVTNVARIQIDNAMIANGGFTGGTATLTSTQITTTLSGSEVVTTSGGFYGPRADEIGGVFVIDDTQDEGSLSLQGSFVAN</sequence>
<dbReference type="PROSITE" id="PS51257">
    <property type="entry name" value="PROKAR_LIPOPROTEIN"/>
    <property type="match status" value="1"/>
</dbReference>
<organism evidence="3 4">
    <name type="scientific">Yoonia sediminilitoris</name>
    <dbReference type="NCBI Taxonomy" id="1286148"/>
    <lineage>
        <taxon>Bacteria</taxon>
        <taxon>Pseudomonadati</taxon>
        <taxon>Pseudomonadota</taxon>
        <taxon>Alphaproteobacteria</taxon>
        <taxon>Rhodobacterales</taxon>
        <taxon>Paracoccaceae</taxon>
        <taxon>Yoonia</taxon>
    </lineage>
</organism>
<reference evidence="3 4" key="1">
    <citation type="submission" date="2018-04" db="EMBL/GenBank/DDBJ databases">
        <title>Genomic Encyclopedia of Archaeal and Bacterial Type Strains, Phase II (KMG-II): from individual species to whole genera.</title>
        <authorList>
            <person name="Goeker M."/>
        </authorList>
    </citation>
    <scope>NUCLEOTIDE SEQUENCE [LARGE SCALE GENOMIC DNA]</scope>
    <source>
        <strain evidence="3 4">DSM 29955</strain>
    </source>
</reference>
<feature type="signal peptide" evidence="1">
    <location>
        <begin position="1"/>
        <end position="18"/>
    </location>
</feature>
<accession>A0A2T6K5K9</accession>
<dbReference type="Pfam" id="PF01298">
    <property type="entry name" value="TbpB_B_D"/>
    <property type="match status" value="1"/>
</dbReference>
<evidence type="ECO:0000259" key="2">
    <source>
        <dbReference type="Pfam" id="PF01298"/>
    </source>
</evidence>
<evidence type="ECO:0000256" key="1">
    <source>
        <dbReference type="SAM" id="SignalP"/>
    </source>
</evidence>